<gene>
    <name evidence="3" type="ORF">FOMPIDRAFT_1040635</name>
</gene>
<keyword evidence="4" id="KW-1185">Reference proteome</keyword>
<dbReference type="HOGENOM" id="CLU_1240174_0_0_1"/>
<dbReference type="Proteomes" id="UP000015241">
    <property type="component" value="Unassembled WGS sequence"/>
</dbReference>
<organism evidence="3 4">
    <name type="scientific">Fomitopsis schrenkii</name>
    <name type="common">Brown rot fungus</name>
    <dbReference type="NCBI Taxonomy" id="2126942"/>
    <lineage>
        <taxon>Eukaryota</taxon>
        <taxon>Fungi</taxon>
        <taxon>Dikarya</taxon>
        <taxon>Basidiomycota</taxon>
        <taxon>Agaricomycotina</taxon>
        <taxon>Agaricomycetes</taxon>
        <taxon>Polyporales</taxon>
        <taxon>Fomitopsis</taxon>
    </lineage>
</organism>
<keyword evidence="2" id="KW-0732">Signal</keyword>
<name>S8FYG5_FOMSC</name>
<reference evidence="3 4" key="1">
    <citation type="journal article" date="2012" name="Science">
        <title>The Paleozoic origin of enzymatic lignin decomposition reconstructed from 31 fungal genomes.</title>
        <authorList>
            <person name="Floudas D."/>
            <person name="Binder M."/>
            <person name="Riley R."/>
            <person name="Barry K."/>
            <person name="Blanchette R.A."/>
            <person name="Henrissat B."/>
            <person name="Martinez A.T."/>
            <person name="Otillar R."/>
            <person name="Spatafora J.W."/>
            <person name="Yadav J.S."/>
            <person name="Aerts A."/>
            <person name="Benoit I."/>
            <person name="Boyd A."/>
            <person name="Carlson A."/>
            <person name="Copeland A."/>
            <person name="Coutinho P.M."/>
            <person name="de Vries R.P."/>
            <person name="Ferreira P."/>
            <person name="Findley K."/>
            <person name="Foster B."/>
            <person name="Gaskell J."/>
            <person name="Glotzer D."/>
            <person name="Gorecki P."/>
            <person name="Heitman J."/>
            <person name="Hesse C."/>
            <person name="Hori C."/>
            <person name="Igarashi K."/>
            <person name="Jurgens J.A."/>
            <person name="Kallen N."/>
            <person name="Kersten P."/>
            <person name="Kohler A."/>
            <person name="Kuees U."/>
            <person name="Kumar T.K.A."/>
            <person name="Kuo A."/>
            <person name="LaButti K."/>
            <person name="Larrondo L.F."/>
            <person name="Lindquist E."/>
            <person name="Ling A."/>
            <person name="Lombard V."/>
            <person name="Lucas S."/>
            <person name="Lundell T."/>
            <person name="Martin R."/>
            <person name="McLaughlin D.J."/>
            <person name="Morgenstern I."/>
            <person name="Morin E."/>
            <person name="Murat C."/>
            <person name="Nagy L.G."/>
            <person name="Nolan M."/>
            <person name="Ohm R.A."/>
            <person name="Patyshakuliyeva A."/>
            <person name="Rokas A."/>
            <person name="Ruiz-Duenas F.J."/>
            <person name="Sabat G."/>
            <person name="Salamov A."/>
            <person name="Samejima M."/>
            <person name="Schmutz J."/>
            <person name="Slot J.C."/>
            <person name="St John F."/>
            <person name="Stenlid J."/>
            <person name="Sun H."/>
            <person name="Sun S."/>
            <person name="Syed K."/>
            <person name="Tsang A."/>
            <person name="Wiebenga A."/>
            <person name="Young D."/>
            <person name="Pisabarro A."/>
            <person name="Eastwood D.C."/>
            <person name="Martin F."/>
            <person name="Cullen D."/>
            <person name="Grigoriev I.V."/>
            <person name="Hibbett D.S."/>
        </authorList>
    </citation>
    <scope>NUCLEOTIDE SEQUENCE</scope>
    <source>
        <strain evidence="4">FP-58527</strain>
    </source>
</reference>
<dbReference type="OrthoDB" id="10639512at2759"/>
<evidence type="ECO:0000256" key="2">
    <source>
        <dbReference type="SAM" id="SignalP"/>
    </source>
</evidence>
<accession>S8FYG5</accession>
<feature type="chain" id="PRO_5004551806" evidence="2">
    <location>
        <begin position="22"/>
        <end position="223"/>
    </location>
</feature>
<feature type="region of interest" description="Disordered" evidence="1">
    <location>
        <begin position="80"/>
        <end position="121"/>
    </location>
</feature>
<protein>
    <submittedName>
        <fullName evidence="3">Uncharacterized protein</fullName>
    </submittedName>
</protein>
<dbReference type="InParanoid" id="S8FYG5"/>
<feature type="compositionally biased region" description="Basic residues" evidence="1">
    <location>
        <begin position="107"/>
        <end position="118"/>
    </location>
</feature>
<dbReference type="AlphaFoldDB" id="S8FYG5"/>
<proteinExistence type="predicted"/>
<evidence type="ECO:0000313" key="3">
    <source>
        <dbReference type="EMBL" id="EPT03220.1"/>
    </source>
</evidence>
<dbReference type="EMBL" id="KE504131">
    <property type="protein sequence ID" value="EPT03220.1"/>
    <property type="molecule type" value="Genomic_DNA"/>
</dbReference>
<feature type="signal peptide" evidence="2">
    <location>
        <begin position="1"/>
        <end position="21"/>
    </location>
</feature>
<evidence type="ECO:0000256" key="1">
    <source>
        <dbReference type="SAM" id="MobiDB-lite"/>
    </source>
</evidence>
<feature type="compositionally biased region" description="Basic and acidic residues" evidence="1">
    <location>
        <begin position="96"/>
        <end position="106"/>
    </location>
</feature>
<evidence type="ECO:0000313" key="4">
    <source>
        <dbReference type="Proteomes" id="UP000015241"/>
    </source>
</evidence>
<sequence length="223" mass="24510">MRFSTVATIAVAVAAAGPALAHPPNQPSETLTRGVEGDVAPHEHVNGEHYHASAQGNQAHTHSAHDAHDRHRISHAVAGGTEEETQSAQHGMQGAEGHRGQGAERHHGAHNHGYKHPHSQGTATLTARDFDFEGLYPRQVDRPEGSGLRRSKAVRYRVHPLRPPPPPTPSPKLFAFAKVEPKHPRPIRPNPTWVGHMREDAAGLWGRDLLEEIFVRSFYDELD</sequence>